<feature type="transmembrane region" description="Helical" evidence="6">
    <location>
        <begin position="406"/>
        <end position="431"/>
    </location>
</feature>
<evidence type="ECO:0000313" key="9">
    <source>
        <dbReference type="EMBL" id="RBP80005.1"/>
    </source>
</evidence>
<protein>
    <recommendedName>
        <fullName evidence="11">Sodium:proton antiporter</fullName>
    </recommendedName>
</protein>
<keyword evidence="4 6" id="KW-1133">Transmembrane helix</keyword>
<dbReference type="AlphaFoldDB" id="A0A366J1K4"/>
<gene>
    <name evidence="9" type="ORF">DFP80_11261</name>
</gene>
<feature type="domain" description="Putative Na+/H+ antiporter N-terminal" evidence="8">
    <location>
        <begin position="40"/>
        <end position="125"/>
    </location>
</feature>
<organism evidence="9 10">
    <name type="scientific">Marinomonas rhizomae</name>
    <dbReference type="NCBI Taxonomy" id="491948"/>
    <lineage>
        <taxon>Bacteria</taxon>
        <taxon>Pseudomonadati</taxon>
        <taxon>Pseudomonadota</taxon>
        <taxon>Gammaproteobacteria</taxon>
        <taxon>Oceanospirillales</taxon>
        <taxon>Oceanospirillaceae</taxon>
        <taxon>Marinomonas</taxon>
    </lineage>
</organism>
<dbReference type="GO" id="GO:0005886">
    <property type="term" value="C:plasma membrane"/>
    <property type="evidence" value="ECO:0007669"/>
    <property type="project" value="UniProtKB-SubCell"/>
</dbReference>
<keyword evidence="10" id="KW-1185">Reference proteome</keyword>
<name>A0A366J1K4_9GAMM</name>
<evidence type="ECO:0000259" key="8">
    <source>
        <dbReference type="Pfam" id="PF13726"/>
    </source>
</evidence>
<evidence type="ECO:0000313" key="10">
    <source>
        <dbReference type="Proteomes" id="UP000252792"/>
    </source>
</evidence>
<dbReference type="InterPro" id="IPR032813">
    <property type="entry name" value="Na_H_antiport_N"/>
</dbReference>
<feature type="transmembrane region" description="Helical" evidence="6">
    <location>
        <begin position="305"/>
        <end position="324"/>
    </location>
</feature>
<evidence type="ECO:0000259" key="7">
    <source>
        <dbReference type="Pfam" id="PF03553"/>
    </source>
</evidence>
<feature type="transmembrane region" description="Helical" evidence="6">
    <location>
        <begin position="282"/>
        <end position="299"/>
    </location>
</feature>
<evidence type="ECO:0000256" key="4">
    <source>
        <dbReference type="ARBA" id="ARBA00022989"/>
    </source>
</evidence>
<keyword evidence="5 6" id="KW-0472">Membrane</keyword>
<dbReference type="Pfam" id="PF03553">
    <property type="entry name" value="Na_H_antiporter"/>
    <property type="match status" value="1"/>
</dbReference>
<proteinExistence type="predicted"/>
<feature type="transmembrane region" description="Helical" evidence="6">
    <location>
        <begin position="44"/>
        <end position="69"/>
    </location>
</feature>
<comment type="caution">
    <text evidence="9">The sequence shown here is derived from an EMBL/GenBank/DDBJ whole genome shotgun (WGS) entry which is preliminary data.</text>
</comment>
<feature type="domain" description="Na+/H+ antiporter NhaC-like C-terminal" evidence="7">
    <location>
        <begin position="194"/>
        <end position="478"/>
    </location>
</feature>
<comment type="subcellular location">
    <subcellularLocation>
        <location evidence="1">Cell membrane</location>
        <topology evidence="1">Multi-pass membrane protein</topology>
    </subcellularLocation>
</comment>
<feature type="transmembrane region" description="Helical" evidence="6">
    <location>
        <begin position="161"/>
        <end position="177"/>
    </location>
</feature>
<keyword evidence="3 6" id="KW-0812">Transmembrane</keyword>
<dbReference type="PANTHER" id="PTHR37821">
    <property type="entry name" value="AMINO ACID TRANSPORTER YUIF-RELATED"/>
    <property type="match status" value="1"/>
</dbReference>
<evidence type="ECO:0008006" key="11">
    <source>
        <dbReference type="Google" id="ProtNLM"/>
    </source>
</evidence>
<sequence>MNEKFTNVPNTPPFKVIGIAFVVCLILGFGILNPGSLPINSVVLAIGLMIFLCVARVPVTIALIASALAGGLHSGLSTQEAIAAINDNLLVGSQVGMTYIMVGALAVALARSGVLDLLARKLVSMLGNEDTHHQNKVKWLLYGVFMVASILSQNAVPVHIAFIPVMIPPLLVIFNKLRIDRRAIACILACSISSSYLLLPTGFGAIFLNEILLANVNDVGSAYDLAVTADMVPKAMFLPVMGILAGMLVAIFFSYRKPRDYTTNEAAQQHLDNTKDTVLKPFQLVMTLIAIAVTLVFQITFDSLLVGAMIGFMILSISGIFRWDQQDDVFTEGMRMMVQIAVIITIASGFAGVLEATGEIKPLVQASAEMIGDHKALAAAIMLIVGLFITIGFGDSFASVPILAPIYIPLALTLGFSPMAAVALLGASAALGDAGSPASTITLGATSGLNADGQHDHVRDSVIPTFMHANFGMVIFAWVAAMIL</sequence>
<feature type="transmembrane region" description="Helical" evidence="6">
    <location>
        <begin position="235"/>
        <end position="255"/>
    </location>
</feature>
<accession>A0A366J1K4</accession>
<evidence type="ECO:0000256" key="6">
    <source>
        <dbReference type="SAM" id="Phobius"/>
    </source>
</evidence>
<dbReference type="InterPro" id="IPR052576">
    <property type="entry name" value="AA_Transporter-Related"/>
</dbReference>
<dbReference type="Pfam" id="PF13726">
    <property type="entry name" value="Na_H_antiport_2"/>
    <property type="match status" value="1"/>
</dbReference>
<evidence type="ECO:0000256" key="2">
    <source>
        <dbReference type="ARBA" id="ARBA00022475"/>
    </source>
</evidence>
<evidence type="ECO:0000256" key="3">
    <source>
        <dbReference type="ARBA" id="ARBA00022692"/>
    </source>
</evidence>
<evidence type="ECO:0000256" key="5">
    <source>
        <dbReference type="ARBA" id="ARBA00023136"/>
    </source>
</evidence>
<feature type="transmembrane region" description="Helical" evidence="6">
    <location>
        <begin position="336"/>
        <end position="356"/>
    </location>
</feature>
<evidence type="ECO:0000256" key="1">
    <source>
        <dbReference type="ARBA" id="ARBA00004651"/>
    </source>
</evidence>
<feature type="transmembrane region" description="Helical" evidence="6">
    <location>
        <begin position="12"/>
        <end position="32"/>
    </location>
</feature>
<feature type="transmembrane region" description="Helical" evidence="6">
    <location>
        <begin position="97"/>
        <end position="118"/>
    </location>
</feature>
<feature type="transmembrane region" description="Helical" evidence="6">
    <location>
        <begin position="462"/>
        <end position="483"/>
    </location>
</feature>
<dbReference type="InterPro" id="IPR018461">
    <property type="entry name" value="Na/H_Antiport_NhaC-like_C"/>
</dbReference>
<feature type="transmembrane region" description="Helical" evidence="6">
    <location>
        <begin position="376"/>
        <end position="394"/>
    </location>
</feature>
<dbReference type="PANTHER" id="PTHR37821:SF1">
    <property type="entry name" value="AMINO ACID TRANSPORTER YUIF-RELATED"/>
    <property type="match status" value="1"/>
</dbReference>
<dbReference type="Proteomes" id="UP000252792">
    <property type="component" value="Unassembled WGS sequence"/>
</dbReference>
<dbReference type="EMBL" id="QNSE01000012">
    <property type="protein sequence ID" value="RBP80005.1"/>
    <property type="molecule type" value="Genomic_DNA"/>
</dbReference>
<keyword evidence="2" id="KW-1003">Cell membrane</keyword>
<reference evidence="9 10" key="1">
    <citation type="submission" date="2018-06" db="EMBL/GenBank/DDBJ databases">
        <title>Genomic Encyclopedia of Type Strains, Phase III (KMG-III): the genomes of soil and plant-associated and newly described type strains.</title>
        <authorList>
            <person name="Whitman W."/>
        </authorList>
    </citation>
    <scope>NUCLEOTIDE SEQUENCE [LARGE SCALE GENOMIC DNA]</scope>
    <source>
        <strain evidence="9 10">CECT 7377</strain>
    </source>
</reference>
<feature type="transmembrane region" description="Helical" evidence="6">
    <location>
        <begin position="184"/>
        <end position="208"/>
    </location>
</feature>